<dbReference type="GO" id="GO:0016779">
    <property type="term" value="F:nucleotidyltransferase activity"/>
    <property type="evidence" value="ECO:0007669"/>
    <property type="project" value="UniProtKB-KW"/>
</dbReference>
<feature type="region of interest" description="Disordered" evidence="1">
    <location>
        <begin position="300"/>
        <end position="341"/>
    </location>
</feature>
<sequence>MSAGDVSALYIPDVGPDDDALGAALAYGRARLDVGPLQAETKDPGSVLRKEWQRQTSCDPEVIASWFAGTDHGVFIHAGRSGLVIFDVDDPDLVPSKLAAAIAECSPPYQTTRDGDDRRGHYIFQQPPGRMLGNGTGKLGGDWGQIRGLHGVIVVAPSVHENVADGGRYVWRRTGLVPELPSSVAKLLDDATEASDAATDAQVEAFLDKHTDASRHELLEAWCRTYVRKVEAGESRHDRMVSVLTGAMKEARAGYFDARTAAATLAGLFLVAVRRGPLPGGKQGVARTPGQARSEWAGILASAGRGRRPRRGPAAGGREDATVTATAFRGVRRGRQAQRPG</sequence>
<feature type="domain" description="DNA primase/polymerase bifunctional N-terminal" evidence="2">
    <location>
        <begin position="24"/>
        <end position="184"/>
    </location>
</feature>
<evidence type="ECO:0000259" key="2">
    <source>
        <dbReference type="SMART" id="SM00943"/>
    </source>
</evidence>
<dbReference type="EC" id="2.7.7.-" evidence="3"/>
<dbReference type="AlphaFoldDB" id="A0A6J4KP78"/>
<dbReference type="EMBL" id="CADCUD010000013">
    <property type="protein sequence ID" value="CAA9311450.1"/>
    <property type="molecule type" value="Genomic_DNA"/>
</dbReference>
<organism evidence="3">
    <name type="scientific">uncultured Nocardioidaceae bacterium</name>
    <dbReference type="NCBI Taxonomy" id="253824"/>
    <lineage>
        <taxon>Bacteria</taxon>
        <taxon>Bacillati</taxon>
        <taxon>Actinomycetota</taxon>
        <taxon>Actinomycetes</taxon>
        <taxon>Propionibacteriales</taxon>
        <taxon>Nocardioidaceae</taxon>
        <taxon>environmental samples</taxon>
    </lineage>
</organism>
<accession>A0A6J4KP78</accession>
<feature type="compositionally biased region" description="Basic residues" evidence="1">
    <location>
        <begin position="330"/>
        <end position="341"/>
    </location>
</feature>
<keyword evidence="3" id="KW-0808">Transferase</keyword>
<proteinExistence type="predicted"/>
<gene>
    <name evidence="3" type="ORF">AVDCRST_MAG46-175</name>
</gene>
<reference evidence="3" key="1">
    <citation type="submission" date="2020-02" db="EMBL/GenBank/DDBJ databases">
        <authorList>
            <person name="Meier V. D."/>
        </authorList>
    </citation>
    <scope>NUCLEOTIDE SEQUENCE</scope>
    <source>
        <strain evidence="3">AVDCRST_MAG46</strain>
    </source>
</reference>
<protein>
    <submittedName>
        <fullName evidence="3">DNA primase</fullName>
        <ecNumber evidence="3">2.7.7.-</ecNumber>
    </submittedName>
</protein>
<evidence type="ECO:0000256" key="1">
    <source>
        <dbReference type="SAM" id="MobiDB-lite"/>
    </source>
</evidence>
<dbReference type="InterPro" id="IPR015330">
    <property type="entry name" value="DNA_primase/pol_bifunc_N"/>
</dbReference>
<dbReference type="SUPFAM" id="SSF56747">
    <property type="entry name" value="Prim-pol domain"/>
    <property type="match status" value="1"/>
</dbReference>
<dbReference type="Pfam" id="PF09250">
    <property type="entry name" value="Prim-Pol"/>
    <property type="match status" value="1"/>
</dbReference>
<name>A0A6J4KP78_9ACTN</name>
<evidence type="ECO:0000313" key="3">
    <source>
        <dbReference type="EMBL" id="CAA9311450.1"/>
    </source>
</evidence>
<keyword evidence="3" id="KW-0548">Nucleotidyltransferase</keyword>
<dbReference type="SMART" id="SM00943">
    <property type="entry name" value="Prim-Pol"/>
    <property type="match status" value="1"/>
</dbReference>